<dbReference type="GO" id="GO:0003677">
    <property type="term" value="F:DNA binding"/>
    <property type="evidence" value="ECO:0007669"/>
    <property type="project" value="UniProtKB-KW"/>
</dbReference>
<dbReference type="STRING" id="478744.SAMN05444359_101430"/>
<evidence type="ECO:0000256" key="3">
    <source>
        <dbReference type="ARBA" id="ARBA00022722"/>
    </source>
</evidence>
<dbReference type="Pfam" id="PF22679">
    <property type="entry name" value="T1R_D3-like"/>
    <property type="match status" value="1"/>
</dbReference>
<evidence type="ECO:0000313" key="13">
    <source>
        <dbReference type="Proteomes" id="UP000199021"/>
    </source>
</evidence>
<evidence type="ECO:0000256" key="9">
    <source>
        <dbReference type="ARBA" id="ARBA00023125"/>
    </source>
</evidence>
<dbReference type="Pfam" id="PF18766">
    <property type="entry name" value="SWI2_SNF2"/>
    <property type="match status" value="1"/>
</dbReference>
<comment type="similarity">
    <text evidence="2 10">Belongs to the HsdR family.</text>
</comment>
<dbReference type="Gene3D" id="1.20.58.910">
    <property type="match status" value="1"/>
</dbReference>
<accession>A0A1H8ZS42</accession>
<dbReference type="InterPro" id="IPR014001">
    <property type="entry name" value="Helicase_ATP-bd"/>
</dbReference>
<evidence type="ECO:0000256" key="10">
    <source>
        <dbReference type="RuleBase" id="RU364115"/>
    </source>
</evidence>
<keyword evidence="9 10" id="KW-0238">DNA-binding</keyword>
<dbReference type="InterPro" id="IPR022625">
    <property type="entry name" value="TypeI_RM_Rsu_C"/>
</dbReference>
<dbReference type="InterPro" id="IPR027417">
    <property type="entry name" value="P-loop_NTPase"/>
</dbReference>
<dbReference type="Gene3D" id="3.90.1570.50">
    <property type="match status" value="1"/>
</dbReference>
<dbReference type="CDD" id="cd22332">
    <property type="entry name" value="HsdR_N"/>
    <property type="match status" value="1"/>
</dbReference>
<evidence type="ECO:0000256" key="6">
    <source>
        <dbReference type="ARBA" id="ARBA00022759"/>
    </source>
</evidence>
<keyword evidence="7 10" id="KW-0378">Hydrolase</keyword>
<dbReference type="OrthoDB" id="9758243at2"/>
<sequence length="953" mass="110753">MPQSEQQLENQLIAQLTGLGYERVRIPDEVALFANLRLQLGKHNECTFTDTEFDRIRTALKTGNVFDRATALRDKVQYLDDAGEVRYLRLMNTEEWCQNQYQVANQIAITGKRHNRYDVTLLINGLPLVQIELKRRGVELSHAFKQINRYHKDTFPRAADGLFQYVQLFVISNGNNTKYYANNRTQTYAQTFTWATPDNKKINVLADFADAFLEKCHVSKMIAKYTVLHQTERILMVLRPYQYYAAEAIQRRVRESNDNGYIWHTTGSGKTLTSFKAAQLVLELEEVDKVVFVVDRNDLDYQTTKEFDHFEKGSVDGTDNTRELVKHLNDPNKNFLVTTIQKLNNAILRPRHLRTINALKDSKIVFIFDECHRSQFGKTHKRITEHFTNAQLFGFTGTPILAKNATRNEHGKRTTLDLFDRRLHSYLITDAIRDNNVLRFSVEYAGRYRQKDGAEVDIEVEGINRRELMEDEDRVRKIVDYMLAYHDVKTHQKKYTAIFCVASVSLLIKYYDELRRRFEAGEHKLRVATIFTWQANPDDPDADGYSYSPDEDLEDMEHSASHRDKLETYVKHYNQQFATSHSVKDGKSFDTYRKDIAKRIKEREYKKAKEADRVDILLVVNMFLTGFDAKAVNTLYVDKNLKHHGLIQAYSRTNRIFTEDKSHGNIVSFRNLKPATDEAIGLFSDADARETILLAPYGDYAEDFRNALETLRSITPTPANVDDLTDEEEDYNFILAFRALIRLLNVLQSFSDFSWDDLGIDEQEFADFRGKYLDLNEEVRRLAQTNPVSILNDVDFEVELIRRDRINVRYILRLLAELNRARPEDRERRRSQITTLLTGEVQLRSKRELIEEFIDQHLPPPGSSEQEMEVAFAEYWDKKKEAVLSRISVAEGIPAEVLRRVIDEYLYDGQIPSKDYLISELEEQPSILSRAAVGERLLEAMLGVVEVFEEGVE</sequence>
<dbReference type="SUPFAM" id="SSF52540">
    <property type="entry name" value="P-loop containing nucleoside triphosphate hydrolases"/>
    <property type="match status" value="1"/>
</dbReference>
<dbReference type="InterPro" id="IPR007409">
    <property type="entry name" value="Restrct_endonuc_type1_HsdR_N"/>
</dbReference>
<dbReference type="Pfam" id="PF12008">
    <property type="entry name" value="EcoR124_C"/>
    <property type="match status" value="1"/>
</dbReference>
<dbReference type="GO" id="GO:0009035">
    <property type="term" value="F:type I site-specific deoxyribonuclease activity"/>
    <property type="evidence" value="ECO:0007669"/>
    <property type="project" value="UniProtKB-EC"/>
</dbReference>
<dbReference type="SMART" id="SM00487">
    <property type="entry name" value="DEXDc"/>
    <property type="match status" value="1"/>
</dbReference>
<dbReference type="Gene3D" id="3.40.50.300">
    <property type="entry name" value="P-loop containing nucleotide triphosphate hydrolases"/>
    <property type="match status" value="2"/>
</dbReference>
<dbReference type="GO" id="GO:0009307">
    <property type="term" value="P:DNA restriction-modification system"/>
    <property type="evidence" value="ECO:0007669"/>
    <property type="project" value="UniProtKB-KW"/>
</dbReference>
<keyword evidence="3" id="KW-0540">Nuclease</keyword>
<proteinExistence type="inferred from homology"/>
<keyword evidence="5 10" id="KW-0680">Restriction system</keyword>
<dbReference type="CDD" id="cd18800">
    <property type="entry name" value="SF2_C_EcoR124I-like"/>
    <property type="match status" value="1"/>
</dbReference>
<evidence type="ECO:0000259" key="11">
    <source>
        <dbReference type="PROSITE" id="PS51192"/>
    </source>
</evidence>
<protein>
    <recommendedName>
        <fullName evidence="10">Type I restriction enzyme endonuclease subunit</fullName>
        <shortName evidence="10">R protein</shortName>
        <ecNumber evidence="10">3.1.21.3</ecNumber>
    </recommendedName>
</protein>
<gene>
    <name evidence="12" type="ORF">SAMN05444359_101430</name>
</gene>
<dbReference type="NCBIfam" id="TIGR00348">
    <property type="entry name" value="hsdR"/>
    <property type="match status" value="1"/>
</dbReference>
<dbReference type="InterPro" id="IPR040980">
    <property type="entry name" value="SWI2_SNF2"/>
</dbReference>
<dbReference type="PANTHER" id="PTHR30195">
    <property type="entry name" value="TYPE I SITE-SPECIFIC DEOXYRIBONUCLEASE PROTEIN SUBUNIT M AND R"/>
    <property type="match status" value="1"/>
</dbReference>
<evidence type="ECO:0000256" key="4">
    <source>
        <dbReference type="ARBA" id="ARBA00022741"/>
    </source>
</evidence>
<comment type="subunit">
    <text evidence="10">The type I restriction/modification system is composed of three polypeptides R, M and S.</text>
</comment>
<dbReference type="InterPro" id="IPR004473">
    <property type="entry name" value="Restrct_endonuc_typeI_HsdR"/>
</dbReference>
<organism evidence="12 13">
    <name type="scientific">Neolewinella agarilytica</name>
    <dbReference type="NCBI Taxonomy" id="478744"/>
    <lineage>
        <taxon>Bacteria</taxon>
        <taxon>Pseudomonadati</taxon>
        <taxon>Bacteroidota</taxon>
        <taxon>Saprospiria</taxon>
        <taxon>Saprospirales</taxon>
        <taxon>Lewinellaceae</taxon>
        <taxon>Neolewinella</taxon>
    </lineage>
</organism>
<evidence type="ECO:0000256" key="8">
    <source>
        <dbReference type="ARBA" id="ARBA00022840"/>
    </source>
</evidence>
<dbReference type="AlphaFoldDB" id="A0A1H8ZS42"/>
<keyword evidence="8 10" id="KW-0067">ATP-binding</keyword>
<dbReference type="PANTHER" id="PTHR30195:SF16">
    <property type="entry name" value="TYPE I RESTRICTION ENZYME ENDONUCLEASE SUBUNIT"/>
    <property type="match status" value="1"/>
</dbReference>
<keyword evidence="6" id="KW-0255">Endonuclease</keyword>
<dbReference type="Pfam" id="PF04313">
    <property type="entry name" value="HSDR_N"/>
    <property type="match status" value="1"/>
</dbReference>
<evidence type="ECO:0000256" key="7">
    <source>
        <dbReference type="ARBA" id="ARBA00022801"/>
    </source>
</evidence>
<feature type="domain" description="Helicase ATP-binding" evidence="11">
    <location>
        <begin position="251"/>
        <end position="417"/>
    </location>
</feature>
<comment type="function">
    <text evidence="10">Subunit R is required for both nuclease and ATPase activities, but not for modification.</text>
</comment>
<keyword evidence="13" id="KW-1185">Reference proteome</keyword>
<dbReference type="RefSeq" id="WP_090165132.1">
    <property type="nucleotide sequence ID" value="NZ_FOFB01000001.1"/>
</dbReference>
<dbReference type="PROSITE" id="PS51192">
    <property type="entry name" value="HELICASE_ATP_BIND_1"/>
    <property type="match status" value="1"/>
</dbReference>
<dbReference type="InterPro" id="IPR055180">
    <property type="entry name" value="HsdR_RecA-like_helicase_dom_2"/>
</dbReference>
<dbReference type="InterPro" id="IPR051268">
    <property type="entry name" value="Type-I_R_enzyme_R_subunit"/>
</dbReference>
<dbReference type="CDD" id="cd18030">
    <property type="entry name" value="DEXHc_RE_I_HsdR"/>
    <property type="match status" value="1"/>
</dbReference>
<keyword evidence="4 10" id="KW-0547">Nucleotide-binding</keyword>
<dbReference type="Proteomes" id="UP000199021">
    <property type="component" value="Unassembled WGS sequence"/>
</dbReference>
<dbReference type="GO" id="GO:0005524">
    <property type="term" value="F:ATP binding"/>
    <property type="evidence" value="ECO:0007669"/>
    <property type="project" value="UniProtKB-KW"/>
</dbReference>
<dbReference type="EC" id="3.1.21.3" evidence="10"/>
<evidence type="ECO:0000256" key="1">
    <source>
        <dbReference type="ARBA" id="ARBA00000851"/>
    </source>
</evidence>
<dbReference type="EMBL" id="FOFB01000001">
    <property type="protein sequence ID" value="SEP67300.1"/>
    <property type="molecule type" value="Genomic_DNA"/>
</dbReference>
<reference evidence="13" key="1">
    <citation type="submission" date="2016-10" db="EMBL/GenBank/DDBJ databases">
        <authorList>
            <person name="Varghese N."/>
            <person name="Submissions S."/>
        </authorList>
    </citation>
    <scope>NUCLEOTIDE SEQUENCE [LARGE SCALE GENOMIC DNA]</scope>
    <source>
        <strain evidence="13">DSM 24740</strain>
    </source>
</reference>
<evidence type="ECO:0000256" key="2">
    <source>
        <dbReference type="ARBA" id="ARBA00008598"/>
    </source>
</evidence>
<comment type="catalytic activity">
    <reaction evidence="1 10">
        <text>Endonucleolytic cleavage of DNA to give random double-stranded fragments with terminal 5'-phosphates, ATP is simultaneously hydrolyzed.</text>
        <dbReference type="EC" id="3.1.21.3"/>
    </reaction>
</comment>
<evidence type="ECO:0000313" key="12">
    <source>
        <dbReference type="EMBL" id="SEP67300.1"/>
    </source>
</evidence>
<name>A0A1H8ZS42_9BACT</name>
<dbReference type="InParanoid" id="A0A1H8ZS42"/>
<evidence type="ECO:0000256" key="5">
    <source>
        <dbReference type="ARBA" id="ARBA00022747"/>
    </source>
</evidence>